<gene>
    <name evidence="1" type="ORF">SAMN04488121_11296</name>
</gene>
<name>A0A1G8CCJ7_CHIFI</name>
<dbReference type="Proteomes" id="UP000199045">
    <property type="component" value="Unassembled WGS sequence"/>
</dbReference>
<proteinExistence type="predicted"/>
<dbReference type="STRING" id="104663.SAMN04488121_11296"/>
<sequence length="114" mass="12928">MMKVNLPSFCLAWGLAFYCSCNTVDRRTVLHIPIKEKGVVINVDYVAVGATSKDVMQIIRFSSDGKSEVLKNLEVYDTILSYNLRDDTTLSLIFCDTVFMSRPQKLDTINVRIN</sequence>
<evidence type="ECO:0000313" key="2">
    <source>
        <dbReference type="Proteomes" id="UP000199045"/>
    </source>
</evidence>
<dbReference type="AlphaFoldDB" id="A0A1G8CCJ7"/>
<protein>
    <submittedName>
        <fullName evidence="1">Uncharacterized protein</fullName>
    </submittedName>
</protein>
<organism evidence="1 2">
    <name type="scientific">Chitinophaga filiformis</name>
    <name type="common">Myxococcus filiformis</name>
    <name type="synonym">Flexibacter filiformis</name>
    <dbReference type="NCBI Taxonomy" id="104663"/>
    <lineage>
        <taxon>Bacteria</taxon>
        <taxon>Pseudomonadati</taxon>
        <taxon>Bacteroidota</taxon>
        <taxon>Chitinophagia</taxon>
        <taxon>Chitinophagales</taxon>
        <taxon>Chitinophagaceae</taxon>
        <taxon>Chitinophaga</taxon>
    </lineage>
</organism>
<reference evidence="2" key="1">
    <citation type="submission" date="2016-10" db="EMBL/GenBank/DDBJ databases">
        <authorList>
            <person name="Varghese N."/>
            <person name="Submissions S."/>
        </authorList>
    </citation>
    <scope>NUCLEOTIDE SEQUENCE [LARGE SCALE GENOMIC DNA]</scope>
    <source>
        <strain evidence="2">DSM 527</strain>
    </source>
</reference>
<evidence type="ECO:0000313" key="1">
    <source>
        <dbReference type="EMBL" id="SDH43216.1"/>
    </source>
</evidence>
<accession>A0A1G8CCJ7</accession>
<dbReference type="EMBL" id="FNBN01000012">
    <property type="protein sequence ID" value="SDH43216.1"/>
    <property type="molecule type" value="Genomic_DNA"/>
</dbReference>